<dbReference type="Pfam" id="PF02519">
    <property type="entry name" value="Auxin_inducible"/>
    <property type="match status" value="1"/>
</dbReference>
<dbReference type="PANTHER" id="PTHR31374">
    <property type="entry name" value="AUXIN-INDUCED PROTEIN-LIKE-RELATED"/>
    <property type="match status" value="1"/>
</dbReference>
<protein>
    <recommendedName>
        <fullName evidence="4">Small auxin up regulated protein</fullName>
    </recommendedName>
</protein>
<reference evidence="2" key="1">
    <citation type="submission" date="2021-01" db="UniProtKB">
        <authorList>
            <consortium name="EnsemblPlants"/>
        </authorList>
    </citation>
    <scope>IDENTIFICATION</scope>
</reference>
<dbReference type="AlphaFoldDB" id="A0A7N0UQV7"/>
<comment type="similarity">
    <text evidence="1">Belongs to the ARG7 family.</text>
</comment>
<proteinExistence type="inferred from homology"/>
<dbReference type="OMA" id="RYKIPMD"/>
<keyword evidence="3" id="KW-1185">Reference proteome</keyword>
<evidence type="ECO:0008006" key="4">
    <source>
        <dbReference type="Google" id="ProtNLM"/>
    </source>
</evidence>
<organism evidence="2 3">
    <name type="scientific">Kalanchoe fedtschenkoi</name>
    <name type="common">Lavender scallops</name>
    <name type="synonym">South American air plant</name>
    <dbReference type="NCBI Taxonomy" id="63787"/>
    <lineage>
        <taxon>Eukaryota</taxon>
        <taxon>Viridiplantae</taxon>
        <taxon>Streptophyta</taxon>
        <taxon>Embryophyta</taxon>
        <taxon>Tracheophyta</taxon>
        <taxon>Spermatophyta</taxon>
        <taxon>Magnoliopsida</taxon>
        <taxon>eudicotyledons</taxon>
        <taxon>Gunneridae</taxon>
        <taxon>Pentapetalae</taxon>
        <taxon>Saxifragales</taxon>
        <taxon>Crassulaceae</taxon>
        <taxon>Kalanchoe</taxon>
    </lineage>
</organism>
<dbReference type="PANTHER" id="PTHR31374:SF7">
    <property type="entry name" value="SAUR-LIKE AUXIN-RESPONSIVE PROTEIN FAMILY"/>
    <property type="match status" value="1"/>
</dbReference>
<dbReference type="InterPro" id="IPR003676">
    <property type="entry name" value="SAUR_fam"/>
</dbReference>
<accession>A0A7N0UQV7</accession>
<evidence type="ECO:0000256" key="1">
    <source>
        <dbReference type="ARBA" id="ARBA00006974"/>
    </source>
</evidence>
<evidence type="ECO:0000313" key="2">
    <source>
        <dbReference type="EnsemblPlants" id="Kaladp0081s0262.1.v1.1"/>
    </source>
</evidence>
<dbReference type="Gramene" id="Kaladp0081s0262.1.v1.1">
    <property type="protein sequence ID" value="Kaladp0081s0262.1.v1.1"/>
    <property type="gene ID" value="Kaladp0081s0262.v1.1"/>
</dbReference>
<sequence>MAVRKVETPCRERRSDTHTSISRILIPLLKSAMDSKKSNKIADIVKLQRMLKKWRRLADSSKNDNAQDDKAGNKSIKFLKRTLSFNNISASGSGASSDTVPKGCLAVCVGEELKKFVIPTEYLSHQAFQVLLRDAEEEFGFQQEGVLRIPCEVDVFETILKVMRKKEHKLITQEFIFSREDGSGCCSSDSQLSQPHHPQSPMCR</sequence>
<dbReference type="Proteomes" id="UP000594263">
    <property type="component" value="Unplaced"/>
</dbReference>
<evidence type="ECO:0000313" key="3">
    <source>
        <dbReference type="Proteomes" id="UP000594263"/>
    </source>
</evidence>
<dbReference type="GO" id="GO:0009733">
    <property type="term" value="P:response to auxin"/>
    <property type="evidence" value="ECO:0007669"/>
    <property type="project" value="InterPro"/>
</dbReference>
<name>A0A7N0UQV7_KALFE</name>
<dbReference type="EnsemblPlants" id="Kaladp0081s0262.1.v1.1">
    <property type="protein sequence ID" value="Kaladp0081s0262.1.v1.1"/>
    <property type="gene ID" value="Kaladp0081s0262.v1.1"/>
</dbReference>